<dbReference type="AlphaFoldDB" id="A0A9X5C8P9"/>
<dbReference type="Pfam" id="PF03734">
    <property type="entry name" value="YkuD"/>
    <property type="match status" value="1"/>
</dbReference>
<gene>
    <name evidence="10" type="ORF">FMM80_13685</name>
</gene>
<feature type="compositionally biased region" description="Low complexity" evidence="7">
    <location>
        <begin position="171"/>
        <end position="186"/>
    </location>
</feature>
<feature type="domain" description="L,D-TPase catalytic" evidence="9">
    <location>
        <begin position="524"/>
        <end position="650"/>
    </location>
</feature>
<dbReference type="GO" id="GO:0005576">
    <property type="term" value="C:extracellular region"/>
    <property type="evidence" value="ECO:0007669"/>
    <property type="project" value="TreeGrafter"/>
</dbReference>
<comment type="pathway">
    <text evidence="1 6">Cell wall biogenesis; peptidoglycan biosynthesis.</text>
</comment>
<sequence length="651" mass="71195">MKPTDTPLTDHPQNTPQETPVPNSQGKPQEHPQNHLESRSQAASNASQEIQQNLSTESSLHSSTDSASNPSTESPRSTSADSMPNPSQKSPMSTSADSAPNPSTEPPRSTSADSAPNPSTEPPRSTSADSALNPSTEPPRNTSADSAPTHSTESPQNTSAQDSQQPPAQVSSQDSSQEAAPSAAEPAKTLPYKKIAACTAAVLAAVLLLTYLGVSIYFRSHYLFNTTINGQDFSRQTVENARAFFAGQADAYTLKIKESGGKTEDITGSGIDMSWNDSQALDQILKDQSAFAWPMEYFKETSKEITFDISYDKAALEKKVSSLKAVTAEPIQPQSAYPEFDGNSYVIKPEVYGTDLDSEKLLKQIHESVARLDEEIDLQKEGFYKAPEYTAESPKLKELCQTLNQYCKASITYEMDIPIVVDKTLISTWLSYDADFHVTLDEAAIRNWMTEFGRRYDTVGTTRPLTTPAGKATEVSGGTYGWIINEDVEFPALVTSIRNGEVVTKAPAYDQTAASHAPQDWGGTFLEVDLTAQHMWYLENGTVVFESDVVTGKNSTPTPPGVYNILEKLSPTVLVGNIVPETNEPEYRTPVDFWMRVTWSGIGFHDATWQPAFGGDVYLWNGSHGCINMPYYNAQELYSILQLGTPVVVHY</sequence>
<dbReference type="RefSeq" id="WP_162205675.1">
    <property type="nucleotide sequence ID" value="NZ_VIRB01000079.1"/>
</dbReference>
<proteinExistence type="predicted"/>
<keyword evidence="8" id="KW-0472">Membrane</keyword>
<protein>
    <submittedName>
        <fullName evidence="10">L,D-transpeptidase family protein</fullName>
    </submittedName>
</protein>
<dbReference type="Proteomes" id="UP000474104">
    <property type="component" value="Unassembled WGS sequence"/>
</dbReference>
<feature type="transmembrane region" description="Helical" evidence="8">
    <location>
        <begin position="195"/>
        <end position="218"/>
    </location>
</feature>
<dbReference type="GO" id="GO:0008360">
    <property type="term" value="P:regulation of cell shape"/>
    <property type="evidence" value="ECO:0007669"/>
    <property type="project" value="UniProtKB-UniRule"/>
</dbReference>
<dbReference type="Gene3D" id="2.40.440.10">
    <property type="entry name" value="L,D-transpeptidase catalytic domain-like"/>
    <property type="match status" value="1"/>
</dbReference>
<dbReference type="Pfam" id="PF12229">
    <property type="entry name" value="PG_binding_4"/>
    <property type="match status" value="2"/>
</dbReference>
<dbReference type="InterPro" id="IPR005490">
    <property type="entry name" value="LD_TPept_cat_dom"/>
</dbReference>
<evidence type="ECO:0000256" key="7">
    <source>
        <dbReference type="SAM" id="MobiDB-lite"/>
    </source>
</evidence>
<feature type="active site" description="Nucleophile" evidence="6">
    <location>
        <position position="626"/>
    </location>
</feature>
<dbReference type="EMBL" id="VIRB01000079">
    <property type="protein sequence ID" value="NDO69673.1"/>
    <property type="molecule type" value="Genomic_DNA"/>
</dbReference>
<dbReference type="InterPro" id="IPR022029">
    <property type="entry name" value="YoaR-like_PG-bd"/>
</dbReference>
<feature type="compositionally biased region" description="Low complexity" evidence="7">
    <location>
        <begin position="54"/>
        <end position="68"/>
    </location>
</feature>
<dbReference type="GO" id="GO:0016740">
    <property type="term" value="F:transferase activity"/>
    <property type="evidence" value="ECO:0007669"/>
    <property type="project" value="UniProtKB-KW"/>
</dbReference>
<dbReference type="PANTHER" id="PTHR30582">
    <property type="entry name" value="L,D-TRANSPEPTIDASE"/>
    <property type="match status" value="1"/>
</dbReference>
<name>A0A9X5C8P9_9FIRM</name>
<evidence type="ECO:0000256" key="1">
    <source>
        <dbReference type="ARBA" id="ARBA00004752"/>
    </source>
</evidence>
<keyword evidence="4 6" id="KW-0573">Peptidoglycan synthesis</keyword>
<reference evidence="10 11" key="1">
    <citation type="submission" date="2019-07" db="EMBL/GenBank/DDBJ databases">
        <title>Draft genome sequences of 15 bacterial species constituting the stable defined intestinal microbiota of the GM15 gnotobiotic mouse model.</title>
        <authorList>
            <person name="Elie C."/>
            <person name="Mathieu A."/>
            <person name="Saliou A."/>
            <person name="Darnaud M."/>
            <person name="Leulier F."/>
            <person name="Tamellini A."/>
        </authorList>
    </citation>
    <scope>NUCLEOTIDE SEQUENCE [LARGE SCALE GENOMIC DNA]</scope>
    <source>
        <strain evidence="11">ASF 502</strain>
    </source>
</reference>
<feature type="compositionally biased region" description="Polar residues" evidence="7">
    <location>
        <begin position="11"/>
        <end position="27"/>
    </location>
</feature>
<dbReference type="PANTHER" id="PTHR30582:SF33">
    <property type="entry name" value="EXPORTED PROTEIN"/>
    <property type="match status" value="1"/>
</dbReference>
<accession>A0A9X5C8P9</accession>
<dbReference type="GO" id="GO:0071972">
    <property type="term" value="F:peptidoglycan L,D-transpeptidase activity"/>
    <property type="evidence" value="ECO:0007669"/>
    <property type="project" value="TreeGrafter"/>
</dbReference>
<dbReference type="SUPFAM" id="SSF143985">
    <property type="entry name" value="L,D-transpeptidase pre-catalytic domain-like"/>
    <property type="match status" value="1"/>
</dbReference>
<organism evidence="10 11">
    <name type="scientific">Schaedlerella arabinosiphila</name>
    <dbReference type="NCBI Taxonomy" id="2044587"/>
    <lineage>
        <taxon>Bacteria</taxon>
        <taxon>Bacillati</taxon>
        <taxon>Bacillota</taxon>
        <taxon>Clostridia</taxon>
        <taxon>Lachnospirales</taxon>
        <taxon>Lachnospiraceae</taxon>
        <taxon>Schaedlerella</taxon>
    </lineage>
</organism>
<dbReference type="InterPro" id="IPR038054">
    <property type="entry name" value="LD_TPept-like_central_sf"/>
</dbReference>
<feature type="compositionally biased region" description="Polar residues" evidence="7">
    <location>
        <begin position="69"/>
        <end position="170"/>
    </location>
</feature>
<dbReference type="PROSITE" id="PS52029">
    <property type="entry name" value="LD_TPASE"/>
    <property type="match status" value="1"/>
</dbReference>
<keyword evidence="8" id="KW-1133">Transmembrane helix</keyword>
<dbReference type="GO" id="GO:0018104">
    <property type="term" value="P:peptidoglycan-protein cross-linking"/>
    <property type="evidence" value="ECO:0007669"/>
    <property type="project" value="TreeGrafter"/>
</dbReference>
<feature type="compositionally biased region" description="Basic and acidic residues" evidence="7">
    <location>
        <begin position="28"/>
        <end position="38"/>
    </location>
</feature>
<dbReference type="GO" id="GO:0071555">
    <property type="term" value="P:cell wall organization"/>
    <property type="evidence" value="ECO:0007669"/>
    <property type="project" value="UniProtKB-UniRule"/>
</dbReference>
<keyword evidence="8" id="KW-0812">Transmembrane</keyword>
<evidence type="ECO:0000256" key="5">
    <source>
        <dbReference type="ARBA" id="ARBA00023316"/>
    </source>
</evidence>
<evidence type="ECO:0000256" key="3">
    <source>
        <dbReference type="ARBA" id="ARBA00022960"/>
    </source>
</evidence>
<evidence type="ECO:0000259" key="9">
    <source>
        <dbReference type="PROSITE" id="PS52029"/>
    </source>
</evidence>
<evidence type="ECO:0000256" key="8">
    <source>
        <dbReference type="SAM" id="Phobius"/>
    </source>
</evidence>
<feature type="active site" description="Proton donor/acceptor" evidence="6">
    <location>
        <position position="605"/>
    </location>
</feature>
<keyword evidence="2" id="KW-0808">Transferase</keyword>
<dbReference type="InterPro" id="IPR038063">
    <property type="entry name" value="Transpep_catalytic_dom"/>
</dbReference>
<evidence type="ECO:0000256" key="6">
    <source>
        <dbReference type="PROSITE-ProRule" id="PRU01373"/>
    </source>
</evidence>
<dbReference type="InterPro" id="IPR050979">
    <property type="entry name" value="LD-transpeptidase"/>
</dbReference>
<evidence type="ECO:0000313" key="11">
    <source>
        <dbReference type="Proteomes" id="UP000474104"/>
    </source>
</evidence>
<feature type="region of interest" description="Disordered" evidence="7">
    <location>
        <begin position="1"/>
        <end position="186"/>
    </location>
</feature>
<evidence type="ECO:0000256" key="2">
    <source>
        <dbReference type="ARBA" id="ARBA00022679"/>
    </source>
</evidence>
<feature type="compositionally biased region" description="Polar residues" evidence="7">
    <location>
        <begin position="39"/>
        <end position="53"/>
    </location>
</feature>
<dbReference type="SUPFAM" id="SSF141523">
    <property type="entry name" value="L,D-transpeptidase catalytic domain-like"/>
    <property type="match status" value="1"/>
</dbReference>
<dbReference type="CDD" id="cd16913">
    <property type="entry name" value="YkuD_like"/>
    <property type="match status" value="1"/>
</dbReference>
<evidence type="ECO:0000256" key="4">
    <source>
        <dbReference type="ARBA" id="ARBA00022984"/>
    </source>
</evidence>
<comment type="caution">
    <text evidence="10">The sequence shown here is derived from an EMBL/GenBank/DDBJ whole genome shotgun (WGS) entry which is preliminary data.</text>
</comment>
<keyword evidence="5 6" id="KW-0961">Cell wall biogenesis/degradation</keyword>
<evidence type="ECO:0000313" key="10">
    <source>
        <dbReference type="EMBL" id="NDO69673.1"/>
    </source>
</evidence>
<keyword evidence="3 6" id="KW-0133">Cell shape</keyword>
<dbReference type="Gene3D" id="3.10.20.800">
    <property type="match status" value="1"/>
</dbReference>